<evidence type="ECO:0000259" key="1">
    <source>
        <dbReference type="Pfam" id="PF13568"/>
    </source>
</evidence>
<evidence type="ECO:0000313" key="3">
    <source>
        <dbReference type="Proteomes" id="UP000267223"/>
    </source>
</evidence>
<dbReference type="InterPro" id="IPR025665">
    <property type="entry name" value="Beta-barrel_OMP_2"/>
</dbReference>
<dbReference type="AlphaFoldDB" id="A0A3M9NCA1"/>
<sequence>MKKLFVLVLSAGLFTTATSQKVYVQGGVNLANISTSNSGATQKSNLLTTFNAGIMARSNDAEPIALEAGLLLEGKGSKADTYITSSTEDNYIKTKFNPLYLQLPVNLIVRLPLQSSSNIFFNAGPYVAMGIGGKAKTETKIMGNVTKSSHDIEFNNDNPSTNQQEDASFNKLKRFDYGVNVGGGFDLNSVILKVNYGLGLAKINSTQTDNSDNNKNKYRTVSISVGIPLAKR</sequence>
<dbReference type="RefSeq" id="WP_123121649.1">
    <property type="nucleotide sequence ID" value="NZ_RJJR01000013.1"/>
</dbReference>
<proteinExistence type="predicted"/>
<dbReference type="Proteomes" id="UP000267223">
    <property type="component" value="Unassembled WGS sequence"/>
</dbReference>
<dbReference type="EMBL" id="RJJR01000013">
    <property type="protein sequence ID" value="RNI34588.1"/>
    <property type="molecule type" value="Genomic_DNA"/>
</dbReference>
<name>A0A3M9NCA1_9BACT</name>
<accession>A0A3M9NCA1</accession>
<keyword evidence="3" id="KW-1185">Reference proteome</keyword>
<dbReference type="Pfam" id="PF13568">
    <property type="entry name" value="OMP_b-brl_2"/>
    <property type="match status" value="1"/>
</dbReference>
<comment type="caution">
    <text evidence="2">The sequence shown here is derived from an EMBL/GenBank/DDBJ whole genome shotgun (WGS) entry which is preliminary data.</text>
</comment>
<dbReference type="OrthoDB" id="1150878at2"/>
<reference evidence="2 3" key="1">
    <citation type="submission" date="2018-11" db="EMBL/GenBank/DDBJ databases">
        <title>Draft genome sequence of Ferruginibacter sp. BO-59.</title>
        <authorList>
            <person name="Im W.T."/>
        </authorList>
    </citation>
    <scope>NUCLEOTIDE SEQUENCE [LARGE SCALE GENOMIC DNA]</scope>
    <source>
        <strain evidence="2 3">BO-59</strain>
    </source>
</reference>
<organism evidence="2 3">
    <name type="scientific">Hanamia caeni</name>
    <dbReference type="NCBI Taxonomy" id="2294116"/>
    <lineage>
        <taxon>Bacteria</taxon>
        <taxon>Pseudomonadati</taxon>
        <taxon>Bacteroidota</taxon>
        <taxon>Chitinophagia</taxon>
        <taxon>Chitinophagales</taxon>
        <taxon>Chitinophagaceae</taxon>
        <taxon>Hanamia</taxon>
    </lineage>
</organism>
<gene>
    <name evidence="2" type="ORF">EFY79_15565</name>
</gene>
<protein>
    <submittedName>
        <fullName evidence="2">PorT family protein</fullName>
    </submittedName>
</protein>
<evidence type="ECO:0000313" key="2">
    <source>
        <dbReference type="EMBL" id="RNI34588.1"/>
    </source>
</evidence>
<feature type="domain" description="Outer membrane protein beta-barrel" evidence="1">
    <location>
        <begin position="23"/>
        <end position="201"/>
    </location>
</feature>